<feature type="signal peptide" evidence="2">
    <location>
        <begin position="1"/>
        <end position="30"/>
    </location>
</feature>
<accession>A0ABD3MJT0</accession>
<feature type="compositionally biased region" description="Low complexity" evidence="1">
    <location>
        <begin position="690"/>
        <end position="700"/>
    </location>
</feature>
<dbReference type="SMART" id="SM00758">
    <property type="entry name" value="PA14"/>
    <property type="match status" value="1"/>
</dbReference>
<dbReference type="PANTHER" id="PTHR36489">
    <property type="entry name" value="PROTEIN-COUPLED RECEPTOR GPR1, PUTATIVE-RELATED"/>
    <property type="match status" value="1"/>
</dbReference>
<feature type="compositionally biased region" description="Low complexity" evidence="1">
    <location>
        <begin position="578"/>
        <end position="597"/>
    </location>
</feature>
<feature type="compositionally biased region" description="Polar residues" evidence="1">
    <location>
        <begin position="339"/>
        <end position="387"/>
    </location>
</feature>
<feature type="compositionally biased region" description="Low complexity" evidence="1">
    <location>
        <begin position="560"/>
        <end position="570"/>
    </location>
</feature>
<dbReference type="PRINTS" id="PR01217">
    <property type="entry name" value="PRICHEXTENSN"/>
</dbReference>
<evidence type="ECO:0000313" key="4">
    <source>
        <dbReference type="EMBL" id="KAL3763787.1"/>
    </source>
</evidence>
<feature type="compositionally biased region" description="Pro residues" evidence="1">
    <location>
        <begin position="403"/>
        <end position="412"/>
    </location>
</feature>
<protein>
    <recommendedName>
        <fullName evidence="3">PA14 domain-containing protein</fullName>
    </recommendedName>
</protein>
<dbReference type="Proteomes" id="UP001530293">
    <property type="component" value="Unassembled WGS sequence"/>
</dbReference>
<feature type="compositionally biased region" description="Low complexity" evidence="1">
    <location>
        <begin position="478"/>
        <end position="487"/>
    </location>
</feature>
<feature type="compositionally biased region" description="Low complexity" evidence="1">
    <location>
        <begin position="448"/>
        <end position="467"/>
    </location>
</feature>
<feature type="compositionally biased region" description="Pro residues" evidence="1">
    <location>
        <begin position="663"/>
        <end position="672"/>
    </location>
</feature>
<proteinExistence type="predicted"/>
<dbReference type="InterPro" id="IPR011658">
    <property type="entry name" value="PA14_dom"/>
</dbReference>
<feature type="chain" id="PRO_5044777752" description="PA14 domain-containing protein" evidence="2">
    <location>
        <begin position="31"/>
        <end position="944"/>
    </location>
</feature>
<feature type="compositionally biased region" description="Pro residues" evidence="1">
    <location>
        <begin position="326"/>
        <end position="335"/>
    </location>
</feature>
<feature type="compositionally biased region" description="Pro residues" evidence="1">
    <location>
        <begin position="598"/>
        <end position="607"/>
    </location>
</feature>
<feature type="domain" description="PA14" evidence="3">
    <location>
        <begin position="776"/>
        <end position="934"/>
    </location>
</feature>
<dbReference type="PANTHER" id="PTHR36489:SF2">
    <property type="entry name" value="APPLE DOMAIN-CONTAINING PROTEIN"/>
    <property type="match status" value="1"/>
</dbReference>
<feature type="compositionally biased region" description="Low complexity" evidence="1">
    <location>
        <begin position="643"/>
        <end position="662"/>
    </location>
</feature>
<dbReference type="SUPFAM" id="SSF56988">
    <property type="entry name" value="Anthrax protective antigen"/>
    <property type="match status" value="1"/>
</dbReference>
<keyword evidence="2" id="KW-0732">Signal</keyword>
<feature type="compositionally biased region" description="Pro residues" evidence="1">
    <location>
        <begin position="728"/>
        <end position="737"/>
    </location>
</feature>
<feature type="compositionally biased region" description="Pro residues" evidence="1">
    <location>
        <begin position="533"/>
        <end position="542"/>
    </location>
</feature>
<feature type="compositionally biased region" description="Low complexity" evidence="1">
    <location>
        <begin position="625"/>
        <end position="635"/>
    </location>
</feature>
<keyword evidence="5" id="KW-1185">Reference proteome</keyword>
<feature type="compositionally biased region" description="Low complexity" evidence="1">
    <location>
        <begin position="738"/>
        <end position="747"/>
    </location>
</feature>
<feature type="compositionally biased region" description="Low complexity" evidence="1">
    <location>
        <begin position="388"/>
        <end position="402"/>
    </location>
</feature>
<feature type="region of interest" description="Disordered" evidence="1">
    <location>
        <begin position="314"/>
        <end position="775"/>
    </location>
</feature>
<dbReference type="Pfam" id="PF07691">
    <property type="entry name" value="PA14"/>
    <property type="match status" value="1"/>
</dbReference>
<feature type="compositionally biased region" description="Polar residues" evidence="1">
    <location>
        <begin position="761"/>
        <end position="772"/>
    </location>
</feature>
<dbReference type="AlphaFoldDB" id="A0ABD3MJT0"/>
<dbReference type="InterPro" id="IPR037524">
    <property type="entry name" value="PA14/GLEYA"/>
</dbReference>
<evidence type="ECO:0000256" key="1">
    <source>
        <dbReference type="SAM" id="MobiDB-lite"/>
    </source>
</evidence>
<comment type="caution">
    <text evidence="4">The sequence shown here is derived from an EMBL/GenBank/DDBJ whole genome shotgun (WGS) entry which is preliminary data.</text>
</comment>
<dbReference type="Gene3D" id="2.60.120.1560">
    <property type="match status" value="1"/>
</dbReference>
<evidence type="ECO:0000313" key="5">
    <source>
        <dbReference type="Proteomes" id="UP001530293"/>
    </source>
</evidence>
<feature type="compositionally biased region" description="Low complexity" evidence="1">
    <location>
        <begin position="543"/>
        <end position="552"/>
    </location>
</feature>
<evidence type="ECO:0000256" key="2">
    <source>
        <dbReference type="SAM" id="SignalP"/>
    </source>
</evidence>
<name>A0ABD3MJT0_9STRA</name>
<organism evidence="4 5">
    <name type="scientific">Discostella pseudostelligera</name>
    <dbReference type="NCBI Taxonomy" id="259834"/>
    <lineage>
        <taxon>Eukaryota</taxon>
        <taxon>Sar</taxon>
        <taxon>Stramenopiles</taxon>
        <taxon>Ochrophyta</taxon>
        <taxon>Bacillariophyta</taxon>
        <taxon>Coscinodiscophyceae</taxon>
        <taxon>Thalassiosirophycidae</taxon>
        <taxon>Stephanodiscales</taxon>
        <taxon>Stephanodiscaceae</taxon>
        <taxon>Discostella</taxon>
    </lineage>
</organism>
<feature type="compositionally biased region" description="Low complexity" evidence="1">
    <location>
        <begin position="413"/>
        <end position="422"/>
    </location>
</feature>
<feature type="compositionally biased region" description="Low complexity" evidence="1">
    <location>
        <begin position="513"/>
        <end position="532"/>
    </location>
</feature>
<feature type="compositionally biased region" description="Pro residues" evidence="1">
    <location>
        <begin position="468"/>
        <end position="477"/>
    </location>
</feature>
<evidence type="ECO:0000259" key="3">
    <source>
        <dbReference type="PROSITE" id="PS51820"/>
    </source>
</evidence>
<feature type="compositionally biased region" description="Low complexity" evidence="1">
    <location>
        <begin position="673"/>
        <end position="682"/>
    </location>
</feature>
<dbReference type="EMBL" id="JALLBG020000114">
    <property type="protein sequence ID" value="KAL3763787.1"/>
    <property type="molecule type" value="Genomic_DNA"/>
</dbReference>
<feature type="compositionally biased region" description="Low complexity" evidence="1">
    <location>
        <begin position="608"/>
        <end position="617"/>
    </location>
</feature>
<sequence>MKFANCLTSKNLSLYILLVANSMRMMVAVADDTAVDGDGTTVAKARRDLESSCALTAAYHPDYSLPWSQGKCDLTITCYSPGYATGLACCKAEYAAQESGYCLSQLDNPPTSSPTKKGGPDAWYPDYSLAWTEGKCINTVPRPNNANPIFASQLACCKSAYAGQLSNACISALASPPTFSPTKPGGPDDAWYPDYALAWSEGKCINTVPVPSGRPVYTAQLACCKGAYGGQLSNACVEAMVNPPTPSPSKKGGPEAWYPDYSLAWNEGKCINTVPRPNNANPIFASQLACCKSAYAGQISKACMNALPTVSPTSMPSNIPTTANPTPTPTVPPTANPSRMPTDTPTSANPSSLPTNIPTTANPSTAPTGEPTTANPSNVPSNVPTSASPSNLPTNLPTTANPSPTPTVPPTAAPTSTPTQAPTTPPTHNPTFTPSHDPTRPPTPQPTLTPTNAPSNFPTNLPTTDNPTPTPTVPPTAAPTSTPTQAPTMPPTNNPTFTPSHDPTRPPTPQPTSTPTNAPSNFPTNLPTTDNPTPTPTVPPTAAPTSTPTQAPTMPPTSNPTFTPSQSPTWSPTPQPTLTPTNAPSNFPTNLPTTDNPTPTPTVPPTAAPTSTPTQAPTMPPTSNPTFTPSQSPTWSPTPQPTLTPTNAPSNFPTNLPTTDNPTPTPTVPPTAAPTSTPTQAPTMPPTSNPTFTPSQSPTWSPTPQPTLTPTIAPSYLPTNLPTTADPSPTPTVPPTAAPTSNPTQAPTRPPTSRPTFTPSLAPTTKPTNSPTVDCASQKGATYEIWTGITGNSILELRTGSNNFANTPNQILRLTTLVEAPRDIGENYGSRMSGWLVPPITGAYTFWIASDDNGEFWLSTDATKANKVRICHVPDWTTFQLWDKYPEQKSSAISLVGGQAYYYEALMKELDGGDHVSIAWAYATINRAVIPAQYSLVINPAFCN</sequence>
<dbReference type="PROSITE" id="PS51820">
    <property type="entry name" value="PA14"/>
    <property type="match status" value="1"/>
</dbReference>
<reference evidence="4 5" key="1">
    <citation type="submission" date="2024-10" db="EMBL/GenBank/DDBJ databases">
        <title>Updated reference genomes for cyclostephanoid diatoms.</title>
        <authorList>
            <person name="Roberts W.R."/>
            <person name="Alverson A.J."/>
        </authorList>
    </citation>
    <scope>NUCLEOTIDE SEQUENCE [LARGE SCALE GENOMIC DNA]</scope>
    <source>
        <strain evidence="4 5">AJA232-27</strain>
    </source>
</reference>
<gene>
    <name evidence="4" type="ORF">ACHAWU_001907</name>
</gene>